<dbReference type="Proteomes" id="UP000252003">
    <property type="component" value="Chromosome"/>
</dbReference>
<reference evidence="1 2" key="1">
    <citation type="submission" date="2018-06" db="EMBL/GenBank/DDBJ databases">
        <title>Salmonella Enterica genomes from various sources.</title>
        <authorList>
            <person name="Nash J.H.E."/>
            <person name="Robertson J."/>
            <person name="Bessonov K."/>
        </authorList>
    </citation>
    <scope>NUCLEOTIDE SEQUENCE [LARGE SCALE GENOMIC DNA]</scope>
    <source>
        <strain evidence="1 2">SA20121591</strain>
    </source>
</reference>
<dbReference type="EMBL" id="CP029989">
    <property type="protein sequence ID" value="AXC71208.1"/>
    <property type="molecule type" value="Genomic_DNA"/>
</dbReference>
<organism evidence="1 2">
    <name type="scientific">Salmonella enterica subsp. diarizonae serovar 48:i:z</name>
    <dbReference type="NCBI Taxonomy" id="1192842"/>
    <lineage>
        <taxon>Bacteria</taxon>
        <taxon>Pseudomonadati</taxon>
        <taxon>Pseudomonadota</taxon>
        <taxon>Gammaproteobacteria</taxon>
        <taxon>Enterobacterales</taxon>
        <taxon>Enterobacteriaceae</taxon>
        <taxon>Salmonella</taxon>
    </lineage>
</organism>
<sequence length="579" mass="66441">MENIIDPGDESEYEYVLNRQDDNYPAGWGESPRYKKLYKPAKTITFPDAENIITGEFPLEALCEYAQNACYQIKDEHGFDYSATACVMISAMAFAAQPFIQVKLPKMPDPTPVVVYSMYIANPGAGKSHLSKILLNPLREYIDELYAIFKKIKHDKDAEMELWKAKKRDFDKDKRRNSGDPEVRAKAETEYLEHIKSKPSAPIMPPLLYENFDLEGAVIGLNEYPEGFFETTEGAALVNISSRLIPLLNKSASGETYSQRIGKKTYVIKPNMSALIMIQWGPFLQLLEKKDGAVRASGLMSRFIYYAHNESKDVAEDAGTGTPKEYPSTALEDYYQRFTSLLRKQGDRILGHDKSPKITVHLTAEAEHYYNAKWKEVEAMTKPGGRFFCIADIALKAPEIAVRIAASQKFFQDGDTRDIDVDGLDRTFQLMEYLLEQAFSIYYPLSDEGKEKHLFVEHGRQLYQWIREYNNNIPFPKVEISRGLRFARDSNIRNRILQQLISQGELAICTYYRTEYITWPAQEPNYYWNYERIEIEIPRDSPARDYSNTVLDKGVITKSLDNTKNTGPYIDVSDIKACY</sequence>
<dbReference type="AlphaFoldDB" id="A0A7U6BBV7"/>
<protein>
    <recommendedName>
        <fullName evidence="3">DUF3987 domain-containing protein</fullName>
    </recommendedName>
</protein>
<name>A0A7U6BBV7_SALDZ</name>
<dbReference type="InterPro" id="IPR025048">
    <property type="entry name" value="DUF3987"/>
</dbReference>
<evidence type="ECO:0008006" key="3">
    <source>
        <dbReference type="Google" id="ProtNLM"/>
    </source>
</evidence>
<dbReference type="Pfam" id="PF13148">
    <property type="entry name" value="DUF3987"/>
    <property type="match status" value="1"/>
</dbReference>
<evidence type="ECO:0000313" key="1">
    <source>
        <dbReference type="EMBL" id="AXC71208.1"/>
    </source>
</evidence>
<dbReference type="RefSeq" id="WP_154714359.1">
    <property type="nucleotide sequence ID" value="NZ_CP029989.1"/>
</dbReference>
<proteinExistence type="predicted"/>
<accession>A0A7U6BBV7</accession>
<evidence type="ECO:0000313" key="2">
    <source>
        <dbReference type="Proteomes" id="UP000252003"/>
    </source>
</evidence>
<gene>
    <name evidence="1" type="ORF">DOE59_06110</name>
</gene>